<dbReference type="Proteomes" id="UP000054516">
    <property type="component" value="Unassembled WGS sequence"/>
</dbReference>
<dbReference type="AlphaFoldDB" id="A0A1S8A4M1"/>
<keyword evidence="2" id="KW-1185">Reference proteome</keyword>
<proteinExistence type="predicted"/>
<evidence type="ECO:0000313" key="2">
    <source>
        <dbReference type="Proteomes" id="UP000054516"/>
    </source>
</evidence>
<reference evidence="1" key="1">
    <citation type="submission" date="2016-03" db="EMBL/GenBank/DDBJ databases">
        <title>Draft genome sequence of Rosellinia necatrix.</title>
        <authorList>
            <person name="Kanematsu S."/>
        </authorList>
    </citation>
    <scope>NUCLEOTIDE SEQUENCE [LARGE SCALE GENOMIC DNA]</scope>
    <source>
        <strain evidence="1">W97</strain>
    </source>
</reference>
<dbReference type="EMBL" id="DF977446">
    <property type="protein sequence ID" value="GAW25037.1"/>
    <property type="molecule type" value="Genomic_DNA"/>
</dbReference>
<organism evidence="1">
    <name type="scientific">Rosellinia necatrix</name>
    <name type="common">White root-rot fungus</name>
    <dbReference type="NCBI Taxonomy" id="77044"/>
    <lineage>
        <taxon>Eukaryota</taxon>
        <taxon>Fungi</taxon>
        <taxon>Dikarya</taxon>
        <taxon>Ascomycota</taxon>
        <taxon>Pezizomycotina</taxon>
        <taxon>Sordariomycetes</taxon>
        <taxon>Xylariomycetidae</taxon>
        <taxon>Xylariales</taxon>
        <taxon>Xylariaceae</taxon>
        <taxon>Rosellinia</taxon>
    </lineage>
</organism>
<name>A0A1S8A4M1_ROSNE</name>
<accession>A0A1S8A4M1</accession>
<gene>
    <name evidence="1" type="ORF">SAMD00023353_0101790</name>
</gene>
<sequence length="56" mass="6191">MGDHDNEGRPMPRRHLPLLASIASHLVDEKTASAMGRVLELFQGAASLGKRLQRVR</sequence>
<protein>
    <submittedName>
        <fullName evidence="1">Uncharacterized protein</fullName>
    </submittedName>
</protein>
<evidence type="ECO:0000313" key="1">
    <source>
        <dbReference type="EMBL" id="GAW25037.1"/>
    </source>
</evidence>